<dbReference type="AlphaFoldDB" id="A0A9Q4L311"/>
<sequence length="358" mass="38476">MRLTRRGWAAVAVACGAVALSWQSGPRALNAVVVPLVVVLLAGLLTVARADRPRVVRQPVTDGFIREDRAVEVAIETDGTVAATVRDTVGDGLSATTDPHADTTLDGEETFGYDVRLEARGERRVGPLSITVTDVLGLVERRFAYEEPTSVLVYPRVRDLSQGPAADVETLASVADRRANEEFDHLREYRRGDPLRDVHWKTAAKRPEDDLVVTEYTDDDDTGAVTVAADCLVDRSDEMASAAASVATYLLERGATVGLATPEGTQPPGSGRAHHRELLQLLAVAGPGELADRTRRDADVLVRTDEAGTTVVVDGRELAFDRLCGLERAEREKPEGGNRTGNDGHGDHDTDGRPGMTA</sequence>
<keyword evidence="2" id="KW-0812">Transmembrane</keyword>
<name>A0A9Q4L311_9EURY</name>
<keyword evidence="2" id="KW-0472">Membrane</keyword>
<dbReference type="Pfam" id="PF01882">
    <property type="entry name" value="DUF58"/>
    <property type="match status" value="1"/>
</dbReference>
<dbReference type="InterPro" id="IPR002881">
    <property type="entry name" value="DUF58"/>
</dbReference>
<feature type="region of interest" description="Disordered" evidence="1">
    <location>
        <begin position="329"/>
        <end position="358"/>
    </location>
</feature>
<feature type="compositionally biased region" description="Basic and acidic residues" evidence="1">
    <location>
        <begin position="329"/>
        <end position="352"/>
    </location>
</feature>
<keyword evidence="5" id="KW-1185">Reference proteome</keyword>
<accession>A0A9Q4L311</accession>
<dbReference type="Proteomes" id="UP001154061">
    <property type="component" value="Unassembled WGS sequence"/>
</dbReference>
<evidence type="ECO:0000256" key="2">
    <source>
        <dbReference type="SAM" id="Phobius"/>
    </source>
</evidence>
<reference evidence="4" key="1">
    <citation type="submission" date="2022-06" db="EMBL/GenBank/DDBJ databases">
        <title>Natrinema sp. a new haloarchaeum isolate from saline soil.</title>
        <authorList>
            <person name="Strakova D."/>
            <person name="Galisteo C."/>
            <person name="Sanchez-Porro C."/>
            <person name="Ventosa A."/>
        </authorList>
    </citation>
    <scope>NUCLEOTIDE SEQUENCE</scope>
    <source>
        <strain evidence="4">S1CR25-10</strain>
    </source>
</reference>
<feature type="transmembrane region" description="Helical" evidence="2">
    <location>
        <begin position="29"/>
        <end position="48"/>
    </location>
</feature>
<dbReference type="RefSeq" id="WP_277520471.1">
    <property type="nucleotide sequence ID" value="NZ_JAMQOT010000001.1"/>
</dbReference>
<dbReference type="PANTHER" id="PTHR34351:SF1">
    <property type="entry name" value="SLR1927 PROTEIN"/>
    <property type="match status" value="1"/>
</dbReference>
<evidence type="ECO:0000313" key="5">
    <source>
        <dbReference type="Proteomes" id="UP001154061"/>
    </source>
</evidence>
<organism evidence="4 5">
    <name type="scientific">Natrinema salsiterrestre</name>
    <dbReference type="NCBI Taxonomy" id="2950540"/>
    <lineage>
        <taxon>Archaea</taxon>
        <taxon>Methanobacteriati</taxon>
        <taxon>Methanobacteriota</taxon>
        <taxon>Stenosarchaea group</taxon>
        <taxon>Halobacteria</taxon>
        <taxon>Halobacteriales</taxon>
        <taxon>Natrialbaceae</taxon>
        <taxon>Natrinema</taxon>
    </lineage>
</organism>
<evidence type="ECO:0000259" key="3">
    <source>
        <dbReference type="Pfam" id="PF01882"/>
    </source>
</evidence>
<gene>
    <name evidence="4" type="ORF">NDI89_05345</name>
</gene>
<evidence type="ECO:0000313" key="4">
    <source>
        <dbReference type="EMBL" id="MDF9745010.1"/>
    </source>
</evidence>
<feature type="domain" description="DUF58" evidence="3">
    <location>
        <begin position="186"/>
        <end position="312"/>
    </location>
</feature>
<protein>
    <submittedName>
        <fullName evidence="4">DUF58 domain-containing protein</fullName>
    </submittedName>
</protein>
<evidence type="ECO:0000256" key="1">
    <source>
        <dbReference type="SAM" id="MobiDB-lite"/>
    </source>
</evidence>
<dbReference type="PANTHER" id="PTHR34351">
    <property type="entry name" value="SLR1927 PROTEIN-RELATED"/>
    <property type="match status" value="1"/>
</dbReference>
<dbReference type="EMBL" id="JAMQOT010000001">
    <property type="protein sequence ID" value="MDF9745010.1"/>
    <property type="molecule type" value="Genomic_DNA"/>
</dbReference>
<proteinExistence type="predicted"/>
<comment type="caution">
    <text evidence="4">The sequence shown here is derived from an EMBL/GenBank/DDBJ whole genome shotgun (WGS) entry which is preliminary data.</text>
</comment>
<keyword evidence="2" id="KW-1133">Transmembrane helix</keyword>